<dbReference type="AlphaFoldDB" id="A0A2G4YS35"/>
<keyword evidence="6" id="KW-1133">Transmembrane helix</keyword>
<evidence type="ECO:0000256" key="1">
    <source>
        <dbReference type="ARBA" id="ARBA00022527"/>
    </source>
</evidence>
<evidence type="ECO:0000313" key="9">
    <source>
        <dbReference type="EMBL" id="PHZ85131.1"/>
    </source>
</evidence>
<dbReference type="GO" id="GO:0005524">
    <property type="term" value="F:ATP binding"/>
    <property type="evidence" value="ECO:0007669"/>
    <property type="project" value="UniProtKB-KW"/>
</dbReference>
<dbReference type="SUPFAM" id="SSF56112">
    <property type="entry name" value="Protein kinase-like (PK-like)"/>
    <property type="match status" value="1"/>
</dbReference>
<keyword evidence="2" id="KW-0808">Transferase</keyword>
<name>A0A2G4YS35_9PROT</name>
<dbReference type="PROSITE" id="PS50011">
    <property type="entry name" value="PROTEIN_KINASE_DOM"/>
    <property type="match status" value="1"/>
</dbReference>
<dbReference type="PROSITE" id="PS00108">
    <property type="entry name" value="PROTEIN_KINASE_ST"/>
    <property type="match status" value="1"/>
</dbReference>
<keyword evidence="5" id="KW-0067">ATP-binding</keyword>
<comment type="caution">
    <text evidence="9">The sequence shown here is derived from an EMBL/GenBank/DDBJ whole genome shotgun (WGS) entry which is preliminary data.</text>
</comment>
<dbReference type="Pfam" id="PF00069">
    <property type="entry name" value="Pkinase"/>
    <property type="match status" value="1"/>
</dbReference>
<evidence type="ECO:0000256" key="3">
    <source>
        <dbReference type="ARBA" id="ARBA00022741"/>
    </source>
</evidence>
<dbReference type="InterPro" id="IPR001932">
    <property type="entry name" value="PPM-type_phosphatase-like_dom"/>
</dbReference>
<accession>A0A2G4YS35</accession>
<dbReference type="InterPro" id="IPR036457">
    <property type="entry name" value="PPM-type-like_dom_sf"/>
</dbReference>
<dbReference type="CDD" id="cd14014">
    <property type="entry name" value="STKc_PknB_like"/>
    <property type="match status" value="1"/>
</dbReference>
<proteinExistence type="predicted"/>
<dbReference type="Gene3D" id="3.60.40.10">
    <property type="entry name" value="PPM-type phosphatase domain"/>
    <property type="match status" value="1"/>
</dbReference>
<dbReference type="EMBL" id="PDEM01000016">
    <property type="protein sequence ID" value="PHZ85131.1"/>
    <property type="molecule type" value="Genomic_DNA"/>
</dbReference>
<keyword evidence="3" id="KW-0547">Nucleotide-binding</keyword>
<dbReference type="SMART" id="SM00332">
    <property type="entry name" value="PP2Cc"/>
    <property type="match status" value="1"/>
</dbReference>
<keyword evidence="6" id="KW-0472">Membrane</keyword>
<evidence type="ECO:0000259" key="7">
    <source>
        <dbReference type="PROSITE" id="PS50011"/>
    </source>
</evidence>
<dbReference type="PANTHER" id="PTHR24351">
    <property type="entry name" value="RIBOSOMAL PROTEIN S6 KINASE"/>
    <property type="match status" value="1"/>
</dbReference>
<keyword evidence="10" id="KW-1185">Reference proteome</keyword>
<protein>
    <submittedName>
        <fullName evidence="9">Protein kinase</fullName>
    </submittedName>
</protein>
<dbReference type="SMART" id="SM00220">
    <property type="entry name" value="S_TKc"/>
    <property type="match status" value="1"/>
</dbReference>
<dbReference type="InterPro" id="IPR008271">
    <property type="entry name" value="Ser/Thr_kinase_AS"/>
</dbReference>
<keyword evidence="6" id="KW-0812">Transmembrane</keyword>
<dbReference type="RefSeq" id="WP_099472019.1">
    <property type="nucleotide sequence ID" value="NZ_CP041025.1"/>
</dbReference>
<evidence type="ECO:0000259" key="8">
    <source>
        <dbReference type="PROSITE" id="PS51746"/>
    </source>
</evidence>
<dbReference type="InParanoid" id="A0A2G4YS35"/>
<evidence type="ECO:0000256" key="5">
    <source>
        <dbReference type="ARBA" id="ARBA00022840"/>
    </source>
</evidence>
<dbReference type="Gene3D" id="1.10.510.10">
    <property type="entry name" value="Transferase(Phosphotransferase) domain 1"/>
    <property type="match status" value="1"/>
</dbReference>
<sequence length="559" mass="62534">MTQITIGAFSDKGVKQENEDSYGVMLPEELQTLTKGIAVAVADGMSGCQAGKAASETCVKSLLEDYFSTPDSWSVKKSISKILLATNRWMYGQGQSVYGSDLGMVSTLSALVVKSGSAYIFHIGDSRICLLRAGKIDQLTTDHRYGKGSALARAMGTGQHLEIDYRIIEVRRGDVFFLTTDGVHEFAGPVMMKQVVERHPDDLMKVAQEICINALDHGSDDNLTCQVIRIDDTGRENAFRARCHLSFPPELEPGMLLDGYEIIRDLHANARSQVYLARDRGNGDLVALKTPSANFNDDAHYIEMFHREEWVGRQVSSPHILKVLPFARDRSCLYYVTEYIAGQTLREWINDHPAPEMSMVRDILRQLIQGVRAMHRQDMVHQDLKPENIMIDAAGTVKIIDFGSVKVASVEEGRDASQTRLPAGAVDYMAPEYLLYGDGDRGGDLYSLGVVIYEMLTHKLPYGKGFANMRHVRHLDYIPASQVNPDIPPWLDPVLQKAVLKDPRDRYQSLSQFERDFTVPPPVQARVAFMPLLEKDPLTFWRALSGLLAFLLILALLLR</sequence>
<evidence type="ECO:0000256" key="4">
    <source>
        <dbReference type="ARBA" id="ARBA00022777"/>
    </source>
</evidence>
<dbReference type="InterPro" id="IPR000719">
    <property type="entry name" value="Prot_kinase_dom"/>
</dbReference>
<dbReference type="PROSITE" id="PS51746">
    <property type="entry name" value="PPM_2"/>
    <property type="match status" value="1"/>
</dbReference>
<keyword evidence="4 9" id="KW-0418">Kinase</keyword>
<evidence type="ECO:0000256" key="2">
    <source>
        <dbReference type="ARBA" id="ARBA00022679"/>
    </source>
</evidence>
<evidence type="ECO:0000256" key="6">
    <source>
        <dbReference type="SAM" id="Phobius"/>
    </source>
</evidence>
<dbReference type="InterPro" id="IPR011009">
    <property type="entry name" value="Kinase-like_dom_sf"/>
</dbReference>
<reference evidence="9 10" key="1">
    <citation type="submission" date="2017-10" db="EMBL/GenBank/DDBJ databases">
        <title>Frigbacter circumglobatus gen. nov. sp. nov., isolated from sediment cultured in situ.</title>
        <authorList>
            <person name="Zhao Z."/>
        </authorList>
    </citation>
    <scope>NUCLEOTIDE SEQUENCE [LARGE SCALE GENOMIC DNA]</scope>
    <source>
        <strain evidence="9 10">ZYL</strain>
    </source>
</reference>
<feature type="domain" description="Protein kinase" evidence="7">
    <location>
        <begin position="260"/>
        <end position="518"/>
    </location>
</feature>
<dbReference type="Gene3D" id="3.30.200.20">
    <property type="entry name" value="Phosphorylase Kinase, domain 1"/>
    <property type="match status" value="1"/>
</dbReference>
<feature type="transmembrane region" description="Helical" evidence="6">
    <location>
        <begin position="540"/>
        <end position="558"/>
    </location>
</feature>
<evidence type="ECO:0000313" key="10">
    <source>
        <dbReference type="Proteomes" id="UP000229730"/>
    </source>
</evidence>
<dbReference type="Pfam" id="PF13672">
    <property type="entry name" value="PP2C_2"/>
    <property type="match status" value="1"/>
</dbReference>
<gene>
    <name evidence="9" type="ORF">CRD36_06875</name>
</gene>
<dbReference type="SMART" id="SM00331">
    <property type="entry name" value="PP2C_SIG"/>
    <property type="match status" value="1"/>
</dbReference>
<dbReference type="SUPFAM" id="SSF81606">
    <property type="entry name" value="PP2C-like"/>
    <property type="match status" value="1"/>
</dbReference>
<dbReference type="OrthoDB" id="9801841at2"/>
<feature type="domain" description="PPM-type phosphatase" evidence="8">
    <location>
        <begin position="5"/>
        <end position="230"/>
    </location>
</feature>
<dbReference type="GO" id="GO:0004674">
    <property type="term" value="F:protein serine/threonine kinase activity"/>
    <property type="evidence" value="ECO:0007669"/>
    <property type="project" value="UniProtKB-KW"/>
</dbReference>
<dbReference type="CDD" id="cd00143">
    <property type="entry name" value="PP2Cc"/>
    <property type="match status" value="1"/>
</dbReference>
<organism evidence="9 10">
    <name type="scientific">Paremcibacter congregatus</name>
    <dbReference type="NCBI Taxonomy" id="2043170"/>
    <lineage>
        <taxon>Bacteria</taxon>
        <taxon>Pseudomonadati</taxon>
        <taxon>Pseudomonadota</taxon>
        <taxon>Alphaproteobacteria</taxon>
        <taxon>Emcibacterales</taxon>
        <taxon>Emcibacteraceae</taxon>
        <taxon>Paremcibacter</taxon>
    </lineage>
</organism>
<keyword evidence="1" id="KW-0723">Serine/threonine-protein kinase</keyword>
<dbReference type="Proteomes" id="UP000229730">
    <property type="component" value="Unassembled WGS sequence"/>
</dbReference>